<dbReference type="RefSeq" id="WP_103525388.1">
    <property type="nucleotide sequence ID" value="NZ_JAIZDC010000006.1"/>
</dbReference>
<evidence type="ECO:0000256" key="1">
    <source>
        <dbReference type="SAM" id="Phobius"/>
    </source>
</evidence>
<sequence>MTGLWRKLRLVLLAVVALVYVVLDYLASSSPHPPAYAVVLGAAPLTMALLGASWNSSFRLPAMLLCLGGLLAIALNLQQLLAHAAWFYLLQHAGIMTALGIMFGRTLGSHESALCSRIAKIAIAVPLDAGYFHYTWKVTLAWTIYFAVSTLLSLSLFALAPQAYWALFAAVLTPVSLGLMFGGEYLVRQLVLPDGPPFSIAQTIQSYRKYTQCRNAAD</sequence>
<feature type="transmembrane region" description="Helical" evidence="1">
    <location>
        <begin position="140"/>
        <end position="159"/>
    </location>
</feature>
<accession>A0A454JGE6</accession>
<gene>
    <name evidence="2" type="ORF">EAY64_14100</name>
</gene>
<proteinExistence type="predicted"/>
<dbReference type="Proteomes" id="UP000274139">
    <property type="component" value="Unassembled WGS sequence"/>
</dbReference>
<keyword evidence="1" id="KW-0472">Membrane</keyword>
<feature type="transmembrane region" description="Helical" evidence="1">
    <location>
        <begin position="166"/>
        <end position="187"/>
    </location>
</feature>
<feature type="transmembrane region" description="Helical" evidence="1">
    <location>
        <begin position="58"/>
        <end position="77"/>
    </location>
</feature>
<keyword evidence="1" id="KW-0812">Transmembrane</keyword>
<organism evidence="2 3">
    <name type="scientific">Aquitalea palustris</name>
    <dbReference type="NCBI Taxonomy" id="2480983"/>
    <lineage>
        <taxon>Bacteria</taxon>
        <taxon>Pseudomonadati</taxon>
        <taxon>Pseudomonadota</taxon>
        <taxon>Betaproteobacteria</taxon>
        <taxon>Neisseriales</taxon>
        <taxon>Chromobacteriaceae</taxon>
        <taxon>Aquitalea</taxon>
    </lineage>
</organism>
<keyword evidence="3" id="KW-1185">Reference proteome</keyword>
<dbReference type="EMBL" id="RFAR01000057">
    <property type="protein sequence ID" value="RMC95364.1"/>
    <property type="molecule type" value="Genomic_DNA"/>
</dbReference>
<protein>
    <recommendedName>
        <fullName evidence="4">Transmembrane protein</fullName>
    </recommendedName>
</protein>
<evidence type="ECO:0000313" key="3">
    <source>
        <dbReference type="Proteomes" id="UP000274139"/>
    </source>
</evidence>
<keyword evidence="1" id="KW-1133">Transmembrane helix</keyword>
<feature type="transmembrane region" description="Helical" evidence="1">
    <location>
        <begin position="33"/>
        <end position="51"/>
    </location>
</feature>
<dbReference type="AlphaFoldDB" id="A0A454JGE6"/>
<evidence type="ECO:0000313" key="2">
    <source>
        <dbReference type="EMBL" id="RMC95364.1"/>
    </source>
</evidence>
<reference evidence="2 3" key="1">
    <citation type="submission" date="2018-10" db="EMBL/GenBank/DDBJ databases">
        <title>Draft genome sequence of Aquitalea MWU14-2217 isolated from a wild cranberry bog in Provincetown, Massachusetts.</title>
        <authorList>
            <person name="Ebadzadsahrai G."/>
            <person name="Soby S."/>
        </authorList>
    </citation>
    <scope>NUCLEOTIDE SEQUENCE [LARGE SCALE GENOMIC DNA]</scope>
    <source>
        <strain evidence="2 3">MWU14-2217</strain>
    </source>
</reference>
<feature type="transmembrane region" description="Helical" evidence="1">
    <location>
        <begin position="7"/>
        <end position="27"/>
    </location>
</feature>
<dbReference type="OrthoDB" id="8537043at2"/>
<evidence type="ECO:0008006" key="4">
    <source>
        <dbReference type="Google" id="ProtNLM"/>
    </source>
</evidence>
<comment type="caution">
    <text evidence="2">The sequence shown here is derived from an EMBL/GenBank/DDBJ whole genome shotgun (WGS) entry which is preliminary data.</text>
</comment>
<name>A0A454JGE6_9NEIS</name>